<accession>A0ABN8PWF6</accession>
<dbReference type="Proteomes" id="UP001159405">
    <property type="component" value="Unassembled WGS sequence"/>
</dbReference>
<keyword evidence="8" id="KW-1185">Reference proteome</keyword>
<comment type="similarity">
    <text evidence="2 6">Belongs to the XK family.</text>
</comment>
<evidence type="ECO:0000256" key="5">
    <source>
        <dbReference type="ARBA" id="ARBA00023136"/>
    </source>
</evidence>
<keyword evidence="5 6" id="KW-0472">Membrane</keyword>
<protein>
    <recommendedName>
        <fullName evidence="6">XK-related protein</fullName>
    </recommendedName>
</protein>
<evidence type="ECO:0000313" key="8">
    <source>
        <dbReference type="Proteomes" id="UP001159405"/>
    </source>
</evidence>
<name>A0ABN8PWF6_9CNID</name>
<reference evidence="7 8" key="1">
    <citation type="submission" date="2022-05" db="EMBL/GenBank/DDBJ databases">
        <authorList>
            <consortium name="Genoscope - CEA"/>
            <person name="William W."/>
        </authorList>
    </citation>
    <scope>NUCLEOTIDE SEQUENCE [LARGE SCALE GENOMIC DNA]</scope>
</reference>
<evidence type="ECO:0000256" key="2">
    <source>
        <dbReference type="ARBA" id="ARBA00008789"/>
    </source>
</evidence>
<comment type="caution">
    <text evidence="7">The sequence shown here is derived from an EMBL/GenBank/DDBJ whole genome shotgun (WGS) entry which is preliminary data.</text>
</comment>
<keyword evidence="3 6" id="KW-0812">Transmembrane</keyword>
<feature type="transmembrane region" description="Helical" evidence="6">
    <location>
        <begin position="42"/>
        <end position="64"/>
    </location>
</feature>
<dbReference type="InterPro" id="IPR018629">
    <property type="entry name" value="XK-rel"/>
</dbReference>
<evidence type="ECO:0000256" key="4">
    <source>
        <dbReference type="ARBA" id="ARBA00022989"/>
    </source>
</evidence>
<gene>
    <name evidence="7" type="ORF">PLOB_00048970</name>
</gene>
<evidence type="ECO:0000313" key="7">
    <source>
        <dbReference type="EMBL" id="CAH3152276.1"/>
    </source>
</evidence>
<evidence type="ECO:0000256" key="3">
    <source>
        <dbReference type="ARBA" id="ARBA00022692"/>
    </source>
</evidence>
<proteinExistence type="inferred from homology"/>
<comment type="subcellular location">
    <subcellularLocation>
        <location evidence="1 6">Membrane</location>
        <topology evidence="1 6">Multi-pass membrane protein</topology>
    </subcellularLocation>
</comment>
<organism evidence="7 8">
    <name type="scientific">Porites lobata</name>
    <dbReference type="NCBI Taxonomy" id="104759"/>
    <lineage>
        <taxon>Eukaryota</taxon>
        <taxon>Metazoa</taxon>
        <taxon>Cnidaria</taxon>
        <taxon>Anthozoa</taxon>
        <taxon>Hexacorallia</taxon>
        <taxon>Scleractinia</taxon>
        <taxon>Fungiina</taxon>
        <taxon>Poritidae</taxon>
        <taxon>Porites</taxon>
    </lineage>
</organism>
<feature type="transmembrane region" description="Helical" evidence="6">
    <location>
        <begin position="12"/>
        <end position="36"/>
    </location>
</feature>
<keyword evidence="4 6" id="KW-1133">Transmembrane helix</keyword>
<dbReference type="Pfam" id="PF09815">
    <property type="entry name" value="XK-related"/>
    <property type="match status" value="1"/>
</dbReference>
<evidence type="ECO:0000256" key="6">
    <source>
        <dbReference type="RuleBase" id="RU910716"/>
    </source>
</evidence>
<comment type="caution">
    <text evidence="6">Lacks conserved residue(s) required for the propagation of feature annotation.</text>
</comment>
<evidence type="ECO:0000256" key="1">
    <source>
        <dbReference type="ARBA" id="ARBA00004141"/>
    </source>
</evidence>
<dbReference type="EMBL" id="CALNXK010000093">
    <property type="protein sequence ID" value="CAH3152276.1"/>
    <property type="molecule type" value="Genomic_DNA"/>
</dbReference>
<sequence>MVEKELKRYDIFVVLFGTILSFADPITDILTLVKFYRADHKTWFGVGLTFVIFSCVAFSVNYYAPKESELKGVSRARRYTQVSASVKLQTLIFYLKNFNNLWRGDKIKTSHTGTAVDDTG</sequence>